<organism evidence="1 2">
    <name type="scientific">Leptospira weilii str. 2006001855</name>
    <dbReference type="NCBI Taxonomy" id="996804"/>
    <lineage>
        <taxon>Bacteria</taxon>
        <taxon>Pseudomonadati</taxon>
        <taxon>Spirochaetota</taxon>
        <taxon>Spirochaetia</taxon>
        <taxon>Leptospirales</taxon>
        <taxon>Leptospiraceae</taxon>
        <taxon>Leptospira</taxon>
    </lineage>
</organism>
<evidence type="ECO:0000313" key="1">
    <source>
        <dbReference type="EMBL" id="EMM70664.1"/>
    </source>
</evidence>
<name>M6FKK2_9LEPT</name>
<dbReference type="AlphaFoldDB" id="M6FKK2"/>
<gene>
    <name evidence="1" type="ORF">LEP1GSC038_1126</name>
</gene>
<proteinExistence type="predicted"/>
<comment type="caution">
    <text evidence="1">The sequence shown here is derived from an EMBL/GenBank/DDBJ whole genome shotgun (WGS) entry which is preliminary data.</text>
</comment>
<dbReference type="Proteomes" id="UP000012101">
    <property type="component" value="Unassembled WGS sequence"/>
</dbReference>
<dbReference type="EMBL" id="AFJM02000074">
    <property type="protein sequence ID" value="EMM70664.1"/>
    <property type="molecule type" value="Genomic_DNA"/>
</dbReference>
<protein>
    <submittedName>
        <fullName evidence="1">Uncharacterized protein</fullName>
    </submittedName>
</protein>
<accession>M6FKK2</accession>
<evidence type="ECO:0000313" key="2">
    <source>
        <dbReference type="Proteomes" id="UP000012101"/>
    </source>
</evidence>
<sequence length="41" mass="4784">MAFCQAVVAYNSQRVLSLIKPVMEDFKKRNTGVFKIFIDKF</sequence>
<reference evidence="1 2" key="1">
    <citation type="submission" date="2013-01" db="EMBL/GenBank/DDBJ databases">
        <authorList>
            <person name="Harkins D.M."/>
            <person name="Durkin A.S."/>
            <person name="Brinkac L.M."/>
            <person name="Haft D.H."/>
            <person name="Selengut J.D."/>
            <person name="Sanka R."/>
            <person name="DePew J."/>
            <person name="Purushe J."/>
            <person name="Hospenthal D.R."/>
            <person name="Murray C.K."/>
            <person name="Pimentel G."/>
            <person name="Wasfy M."/>
            <person name="Vinetz J.M."/>
            <person name="Sutton G.G."/>
            <person name="Nierman W.C."/>
            <person name="Fouts D.E."/>
        </authorList>
    </citation>
    <scope>NUCLEOTIDE SEQUENCE [LARGE SCALE GENOMIC DNA]</scope>
    <source>
        <strain evidence="1 2">2006001855</strain>
    </source>
</reference>